<sequence>MDLLKIGVITLFMMLWGQLLILRSRIIQTKRSIINRPMKMVCPMNRRQHIDLNLNLFRKLVITDHEEFFRYTRMWPEQFEFLLNLVYPYLEKHSIRKPLSPKVCLGLTLS</sequence>
<evidence type="ECO:0000256" key="1">
    <source>
        <dbReference type="SAM" id="Phobius"/>
    </source>
</evidence>
<reference evidence="2 3" key="1">
    <citation type="submission" date="2016-03" db="EMBL/GenBank/DDBJ databases">
        <title>Trachymyrmex septentrionalis WGS genome.</title>
        <authorList>
            <person name="Nygaard S."/>
            <person name="Hu H."/>
            <person name="Boomsma J."/>
            <person name="Zhang G."/>
        </authorList>
    </citation>
    <scope>NUCLEOTIDE SEQUENCE [LARGE SCALE GENOMIC DNA]</scope>
    <source>
        <strain evidence="2">Tsep2-gDNA-1</strain>
        <tissue evidence="2">Whole body</tissue>
    </source>
</reference>
<keyword evidence="1" id="KW-0812">Transmembrane</keyword>
<dbReference type="AlphaFoldDB" id="A0A151JU50"/>
<keyword evidence="1" id="KW-1133">Transmembrane helix</keyword>
<feature type="transmembrane region" description="Helical" evidence="1">
    <location>
        <begin position="6"/>
        <end position="22"/>
    </location>
</feature>
<proteinExistence type="predicted"/>
<dbReference type="Proteomes" id="UP000078541">
    <property type="component" value="Unassembled WGS sequence"/>
</dbReference>
<protein>
    <submittedName>
        <fullName evidence="2">Uncharacterized protein</fullName>
    </submittedName>
</protein>
<keyword evidence="1" id="KW-0472">Membrane</keyword>
<evidence type="ECO:0000313" key="2">
    <source>
        <dbReference type="EMBL" id="KYN35804.1"/>
    </source>
</evidence>
<accession>A0A151JU50</accession>
<organism evidence="2 3">
    <name type="scientific">Trachymyrmex septentrionalis</name>
    <dbReference type="NCBI Taxonomy" id="34720"/>
    <lineage>
        <taxon>Eukaryota</taxon>
        <taxon>Metazoa</taxon>
        <taxon>Ecdysozoa</taxon>
        <taxon>Arthropoda</taxon>
        <taxon>Hexapoda</taxon>
        <taxon>Insecta</taxon>
        <taxon>Pterygota</taxon>
        <taxon>Neoptera</taxon>
        <taxon>Endopterygota</taxon>
        <taxon>Hymenoptera</taxon>
        <taxon>Apocrita</taxon>
        <taxon>Aculeata</taxon>
        <taxon>Formicoidea</taxon>
        <taxon>Formicidae</taxon>
        <taxon>Myrmicinae</taxon>
        <taxon>Trachymyrmex</taxon>
    </lineage>
</organism>
<name>A0A151JU50_9HYME</name>
<dbReference type="STRING" id="34720.A0A151JU50"/>
<gene>
    <name evidence="2" type="ORF">ALC56_09856</name>
</gene>
<evidence type="ECO:0000313" key="3">
    <source>
        <dbReference type="Proteomes" id="UP000078541"/>
    </source>
</evidence>
<keyword evidence="3" id="KW-1185">Reference proteome</keyword>
<dbReference type="EMBL" id="KQ981782">
    <property type="protein sequence ID" value="KYN35804.1"/>
    <property type="molecule type" value="Genomic_DNA"/>
</dbReference>